<evidence type="ECO:0000256" key="1">
    <source>
        <dbReference type="SAM" id="Coils"/>
    </source>
</evidence>
<feature type="coiled-coil region" evidence="1">
    <location>
        <begin position="79"/>
        <end position="106"/>
    </location>
</feature>
<gene>
    <name evidence="2" type="ORF">E2C01_048663</name>
</gene>
<keyword evidence="3" id="KW-1185">Reference proteome</keyword>
<evidence type="ECO:0008006" key="4">
    <source>
        <dbReference type="Google" id="ProtNLM"/>
    </source>
</evidence>
<reference evidence="2 3" key="1">
    <citation type="submission" date="2019-05" db="EMBL/GenBank/DDBJ databases">
        <title>Another draft genome of Portunus trituberculatus and its Hox gene families provides insights of decapod evolution.</title>
        <authorList>
            <person name="Jeong J.-H."/>
            <person name="Song I."/>
            <person name="Kim S."/>
            <person name="Choi T."/>
            <person name="Kim D."/>
            <person name="Ryu S."/>
            <person name="Kim W."/>
        </authorList>
    </citation>
    <scope>NUCLEOTIDE SEQUENCE [LARGE SCALE GENOMIC DNA]</scope>
    <source>
        <tissue evidence="2">Muscle</tissue>
    </source>
</reference>
<accession>A0A5B7GC83</accession>
<dbReference type="AlphaFoldDB" id="A0A5B7GC83"/>
<comment type="caution">
    <text evidence="2">The sequence shown here is derived from an EMBL/GenBank/DDBJ whole genome shotgun (WGS) entry which is preliminary data.</text>
</comment>
<dbReference type="Proteomes" id="UP000324222">
    <property type="component" value="Unassembled WGS sequence"/>
</dbReference>
<sequence>MDLSNRALEFSATITPRLVSGLPTHYDAGNTSDQSCLHHPSPDDTIEEQEERIDGFRKVKMFEMAPSADPELEERRQRAIYAKNNRNTKKRELENLQHESSALRTANTQCQANLTRMHGVIEDQQRKIEQLEECVSDTCHQLRDKDEQIRNSQIKLSHLKAHLELIADGLDDNMSRRLLLNLLAQS</sequence>
<evidence type="ECO:0000313" key="3">
    <source>
        <dbReference type="Proteomes" id="UP000324222"/>
    </source>
</evidence>
<keyword evidence="1" id="KW-0175">Coiled coil</keyword>
<evidence type="ECO:0000313" key="2">
    <source>
        <dbReference type="EMBL" id="MPC54738.1"/>
    </source>
</evidence>
<proteinExistence type="predicted"/>
<protein>
    <recommendedName>
        <fullName evidence="4">BZIP domain-containing protein</fullName>
    </recommendedName>
</protein>
<organism evidence="2 3">
    <name type="scientific">Portunus trituberculatus</name>
    <name type="common">Swimming crab</name>
    <name type="synonym">Neptunus trituberculatus</name>
    <dbReference type="NCBI Taxonomy" id="210409"/>
    <lineage>
        <taxon>Eukaryota</taxon>
        <taxon>Metazoa</taxon>
        <taxon>Ecdysozoa</taxon>
        <taxon>Arthropoda</taxon>
        <taxon>Crustacea</taxon>
        <taxon>Multicrustacea</taxon>
        <taxon>Malacostraca</taxon>
        <taxon>Eumalacostraca</taxon>
        <taxon>Eucarida</taxon>
        <taxon>Decapoda</taxon>
        <taxon>Pleocyemata</taxon>
        <taxon>Brachyura</taxon>
        <taxon>Eubrachyura</taxon>
        <taxon>Portunoidea</taxon>
        <taxon>Portunidae</taxon>
        <taxon>Portuninae</taxon>
        <taxon>Portunus</taxon>
    </lineage>
</organism>
<dbReference type="EMBL" id="VSRR010012599">
    <property type="protein sequence ID" value="MPC54738.1"/>
    <property type="molecule type" value="Genomic_DNA"/>
</dbReference>
<name>A0A5B7GC83_PORTR</name>
<dbReference type="OrthoDB" id="6370449at2759"/>